<name>V4PWW0_9CAUL</name>
<feature type="domain" description="Transposase IS110-like N-terminal" evidence="1">
    <location>
        <begin position="36"/>
        <end position="176"/>
    </location>
</feature>
<organism evidence="3 4">
    <name type="scientific">Asticcacaulis benevestitus DSM 16100 = ATCC BAA-896</name>
    <dbReference type="NCBI Taxonomy" id="1121022"/>
    <lineage>
        <taxon>Bacteria</taxon>
        <taxon>Pseudomonadati</taxon>
        <taxon>Pseudomonadota</taxon>
        <taxon>Alphaproteobacteria</taxon>
        <taxon>Caulobacterales</taxon>
        <taxon>Caulobacteraceae</taxon>
        <taxon>Asticcacaulis</taxon>
    </lineage>
</organism>
<dbReference type="EMBL" id="AWGB01000010">
    <property type="protein sequence ID" value="ESQ92871.1"/>
    <property type="molecule type" value="Genomic_DNA"/>
</dbReference>
<dbReference type="AlphaFoldDB" id="V4PWW0"/>
<dbReference type="GO" id="GO:0006313">
    <property type="term" value="P:DNA transposition"/>
    <property type="evidence" value="ECO:0007669"/>
    <property type="project" value="InterPro"/>
</dbReference>
<dbReference type="InterPro" id="IPR047650">
    <property type="entry name" value="Transpos_IS110"/>
</dbReference>
<dbReference type="InterPro" id="IPR002525">
    <property type="entry name" value="Transp_IS110-like_N"/>
</dbReference>
<evidence type="ECO:0000313" key="4">
    <source>
        <dbReference type="Proteomes" id="UP000017837"/>
    </source>
</evidence>
<dbReference type="Pfam" id="PF02371">
    <property type="entry name" value="Transposase_20"/>
    <property type="match status" value="1"/>
</dbReference>
<dbReference type="PATRIC" id="fig|1121022.4.peg.1428"/>
<dbReference type="InterPro" id="IPR003346">
    <property type="entry name" value="Transposase_20"/>
</dbReference>
<dbReference type="Proteomes" id="UP000017837">
    <property type="component" value="Unassembled WGS sequence"/>
</dbReference>
<dbReference type="PANTHER" id="PTHR33055">
    <property type="entry name" value="TRANSPOSASE FOR INSERTION SEQUENCE ELEMENT IS1111A"/>
    <property type="match status" value="1"/>
</dbReference>
<dbReference type="eggNOG" id="COG3547">
    <property type="taxonomic scope" value="Bacteria"/>
</dbReference>
<reference evidence="3 4" key="1">
    <citation type="journal article" date="2014" name="Nature">
        <title>Sequential evolution of bacterial morphology by co-option of a developmental regulator.</title>
        <authorList>
            <person name="Jiang C."/>
            <person name="Brown P.J."/>
            <person name="Ducret A."/>
            <person name="Brun Y.V."/>
        </authorList>
    </citation>
    <scope>NUCLEOTIDE SEQUENCE [LARGE SCALE GENOMIC DNA]</scope>
    <source>
        <strain evidence="3 4">DSM 16100</strain>
    </source>
</reference>
<dbReference type="PANTHER" id="PTHR33055:SF3">
    <property type="entry name" value="PUTATIVE TRANSPOSASE FOR IS117-RELATED"/>
    <property type="match status" value="1"/>
</dbReference>
<dbReference type="Pfam" id="PF01548">
    <property type="entry name" value="DEDD_Tnp_IS110"/>
    <property type="match status" value="1"/>
</dbReference>
<protein>
    <submittedName>
        <fullName evidence="3">Transposase IS110</fullName>
    </submittedName>
</protein>
<dbReference type="GO" id="GO:0004803">
    <property type="term" value="F:transposase activity"/>
    <property type="evidence" value="ECO:0007669"/>
    <property type="project" value="InterPro"/>
</dbReference>
<evidence type="ECO:0000259" key="2">
    <source>
        <dbReference type="Pfam" id="PF02371"/>
    </source>
</evidence>
<evidence type="ECO:0000259" key="1">
    <source>
        <dbReference type="Pfam" id="PF01548"/>
    </source>
</evidence>
<gene>
    <name evidence="3" type="ORF">ABENE_07140</name>
</gene>
<accession>V4PWW0</accession>
<sequence length="372" mass="41492">MGWLPPLPDGIAMCQNSGVIGHLAERTATVTKDTMIGVDLAKSVFQLHGASMTGDVRFKKKLSRDGFLKFMTGKAPAVVVMEACGSAHYWAREMVRLGHEVRLIAPQYVKPFLKRQKNDAADAEAIVIAAQRPEMRFVEPKSPEQQSRGILFRARERLVHQRTELVNAVRACLYEYGHVVPQGIHQINRIEEILNEPNSDLPDLMREECQDLLKQIAEKTARIDARTHKIKALAEETDVARRLQTIPGVGPLTALAVEAFAPPMESFECGRDFSAWLGLVPRQFSSGGKERLGKISKAGQSDIRRLLIIGAMSRLNWLGRKSVPEGSWLARMMARKPRMLVAIALANKMARTIWALLTKNEEYRVPAQVAAS</sequence>
<dbReference type="NCBIfam" id="NF033542">
    <property type="entry name" value="transpos_IS110"/>
    <property type="match status" value="1"/>
</dbReference>
<keyword evidence="4" id="KW-1185">Reference proteome</keyword>
<dbReference type="GO" id="GO:0003677">
    <property type="term" value="F:DNA binding"/>
    <property type="evidence" value="ECO:0007669"/>
    <property type="project" value="InterPro"/>
</dbReference>
<comment type="caution">
    <text evidence="3">The sequence shown here is derived from an EMBL/GenBank/DDBJ whole genome shotgun (WGS) entry which is preliminary data.</text>
</comment>
<proteinExistence type="predicted"/>
<feature type="domain" description="Transposase IS116/IS110/IS902 C-terminal" evidence="2">
    <location>
        <begin position="240"/>
        <end position="316"/>
    </location>
</feature>
<evidence type="ECO:0000313" key="3">
    <source>
        <dbReference type="EMBL" id="ESQ92871.1"/>
    </source>
</evidence>